<sequence>MEAYMEALDIWEAVEEDYEIPALPDNPTMAQIKAQKEKKTKKSKAKACLFAAVSSTIFTRIMTLRSAYEIWNYLKSEYEGDERIKGMRVLNLIREFELQKMKETESIKEYSVRLLDIANQIRLLGSVFKDSRIVEKILVSVPEKFEASISALENTKDLTQITLAEILNALQAQEQRRAMRQEGAVEGALPAKHHENVRNNKKKKFFKKNQISTRESSTYNKAGVKKGSYPPCSHCNKQGHPPFKCWRRPNAKCTKCNQMGHEAVICRNNNQQQGVEAKIAYQEEEEDQLFVATCFVGGESNESWLIDSGCTNHMTHDKELFKDLKPTNITKVRIGDGDYISVKGKGTIAIASCKVGHYHHQGLLQLTELALDFPKLSEEISSCKACHFGKQNRKSFPKSSWRATQKLQLIHTDVAGPQRTPSLKGSLYYIAFIDDFTRMCWIFFLKFKSEVAHVFWKFKARVENESGCKIQMVRSDNGKEYVSAEFDKFCEDSGIKHQLTAPYTPQQNGVSERRNRYIMEMTRCMLHEKSLPKKFWAEAANTAIFLQNRLPTKALKEKTPFEAWYGYKPSLKFLKVFGCLCFTHVPQSKRDKLDRRASPGMFTSRKMKSGKIVVSRDVHFEEDEEWNFDDAEKKGQTLEKMKFKFFDSSIEEEDDRQNEIVDDASVRGTRLLSDIYERCNVAVCEPANYAEAKKDQRWIAAMEEELSMIEKNKTWILVDRPQDRKVIGVKWVFRTKLNADGSINKHKARLVVKGYAQIFGVDYSDTFAPVARMDTIRLLFAIAAQKGWKLYQLDVKSAFLNGVLQEEIYVEQPEGCEKQGERNKVYLLKKALYGLKQAPRAWYSKIDEHLLSLGFLKSLSESTLYVKHNGTSILIVSLYVDDLLVTGNNADHIQNFKWEMMKMFEMTDLGLMSYFLGIEIKQGQGEVFICQKKYAKEILKKFKMDECKAVSTPMNQKEKLCKEDDADKVDEGYFRSLIGCLMYLTATRPDILNAVSILSRFMHCASELHLKAAKRVIRYVKGTSDFGVKFTRGKEFKLIGFSDSDWGSSIDDMRSTLGYCFTLSSGVFSWSSKKQEIVAQSTAEAEFIAATATANQALWLRKILLDLDLKQKKSTEILVDNKAAIAISHNPVFYKKTKHFNIKLFFLREVQKSGEVILVYCKTEDQVADILTKPLPTCKFEFLRSKLGVCNS</sequence>
<keyword evidence="4" id="KW-0378">Hydrolase</keyword>
<dbReference type="InterPro" id="IPR043502">
    <property type="entry name" value="DNA/RNA_pol_sf"/>
</dbReference>
<dbReference type="PANTHER" id="PTHR42648:SF18">
    <property type="entry name" value="RETROTRANSPOSON, UNCLASSIFIED-LIKE PROTEIN"/>
    <property type="match status" value="1"/>
</dbReference>
<dbReference type="EMBL" id="SSTE01016659">
    <property type="protein sequence ID" value="KAA0041382.1"/>
    <property type="molecule type" value="Genomic_DNA"/>
</dbReference>
<dbReference type="AlphaFoldDB" id="A0A5A7TD67"/>
<dbReference type="SUPFAM" id="SSF56672">
    <property type="entry name" value="DNA/RNA polymerases"/>
    <property type="match status" value="1"/>
</dbReference>
<keyword evidence="1" id="KW-0645">Protease</keyword>
<keyword evidence="2" id="KW-0479">Metal-binding</keyword>
<gene>
    <name evidence="6" type="ORF">E6C27_scaffold206G00270</name>
</gene>
<evidence type="ECO:0000256" key="2">
    <source>
        <dbReference type="ARBA" id="ARBA00022723"/>
    </source>
</evidence>
<dbReference type="GO" id="GO:0003676">
    <property type="term" value="F:nucleic acid binding"/>
    <property type="evidence" value="ECO:0007669"/>
    <property type="project" value="InterPro"/>
</dbReference>
<dbReference type="GO" id="GO:0008270">
    <property type="term" value="F:zinc ion binding"/>
    <property type="evidence" value="ECO:0007669"/>
    <property type="project" value="InterPro"/>
</dbReference>
<dbReference type="SUPFAM" id="SSF53098">
    <property type="entry name" value="Ribonuclease H-like"/>
    <property type="match status" value="1"/>
</dbReference>
<dbReference type="Pfam" id="PF14223">
    <property type="entry name" value="Retrotran_gag_2"/>
    <property type="match status" value="1"/>
</dbReference>
<dbReference type="OrthoDB" id="104418at2759"/>
<dbReference type="InterPro" id="IPR036875">
    <property type="entry name" value="Znf_CCHC_sf"/>
</dbReference>
<dbReference type="GO" id="GO:0004190">
    <property type="term" value="F:aspartic-type endopeptidase activity"/>
    <property type="evidence" value="ECO:0007669"/>
    <property type="project" value="UniProtKB-KW"/>
</dbReference>
<evidence type="ECO:0000313" key="6">
    <source>
        <dbReference type="EMBL" id="KAA0041382.1"/>
    </source>
</evidence>
<dbReference type="GO" id="GO:0006508">
    <property type="term" value="P:proteolysis"/>
    <property type="evidence" value="ECO:0007669"/>
    <property type="project" value="UniProtKB-KW"/>
</dbReference>
<reference evidence="6 7" key="1">
    <citation type="submission" date="2019-08" db="EMBL/GenBank/DDBJ databases">
        <title>Draft genome sequences of two oriental melons (Cucumis melo L. var makuwa).</title>
        <authorList>
            <person name="Kwon S.-Y."/>
        </authorList>
    </citation>
    <scope>NUCLEOTIDE SEQUENCE [LARGE SCALE GENOMIC DNA]</scope>
    <source>
        <strain evidence="7">cv. SW 3</strain>
        <tissue evidence="6">Leaf</tissue>
    </source>
</reference>
<dbReference type="InterPro" id="IPR057670">
    <property type="entry name" value="SH3_retrovirus"/>
</dbReference>
<dbReference type="Gene3D" id="3.30.420.10">
    <property type="entry name" value="Ribonuclease H-like superfamily/Ribonuclease H"/>
    <property type="match status" value="1"/>
</dbReference>
<feature type="domain" description="Integrase catalytic" evidence="5">
    <location>
        <begin position="393"/>
        <end position="568"/>
    </location>
</feature>
<dbReference type="PANTHER" id="PTHR42648">
    <property type="entry name" value="TRANSPOSASE, PUTATIVE-RELATED"/>
    <property type="match status" value="1"/>
</dbReference>
<dbReference type="InterPro" id="IPR054722">
    <property type="entry name" value="PolX-like_BBD"/>
</dbReference>
<dbReference type="InterPro" id="IPR012337">
    <property type="entry name" value="RNaseH-like_sf"/>
</dbReference>
<dbReference type="InterPro" id="IPR036397">
    <property type="entry name" value="RNaseH_sf"/>
</dbReference>
<dbReference type="Pfam" id="PF07727">
    <property type="entry name" value="RVT_2"/>
    <property type="match status" value="1"/>
</dbReference>
<dbReference type="SUPFAM" id="SSF57756">
    <property type="entry name" value="Retrovirus zinc finger-like domains"/>
    <property type="match status" value="1"/>
</dbReference>
<keyword evidence="3" id="KW-0064">Aspartyl protease</keyword>
<dbReference type="Pfam" id="PF22936">
    <property type="entry name" value="Pol_BBD"/>
    <property type="match status" value="1"/>
</dbReference>
<name>A0A5A7TD67_CUCMM</name>
<dbReference type="CDD" id="cd09272">
    <property type="entry name" value="RNase_HI_RT_Ty1"/>
    <property type="match status" value="1"/>
</dbReference>
<evidence type="ECO:0000313" key="7">
    <source>
        <dbReference type="Proteomes" id="UP000321393"/>
    </source>
</evidence>
<dbReference type="InterPro" id="IPR013103">
    <property type="entry name" value="RVT_2"/>
</dbReference>
<accession>A0A5A7TD67</accession>
<dbReference type="InterPro" id="IPR001584">
    <property type="entry name" value="Integrase_cat-core"/>
</dbReference>
<evidence type="ECO:0000256" key="3">
    <source>
        <dbReference type="ARBA" id="ARBA00022750"/>
    </source>
</evidence>
<evidence type="ECO:0000256" key="4">
    <source>
        <dbReference type="ARBA" id="ARBA00022801"/>
    </source>
</evidence>
<evidence type="ECO:0000256" key="1">
    <source>
        <dbReference type="ARBA" id="ARBA00022670"/>
    </source>
</evidence>
<dbReference type="InterPro" id="IPR039537">
    <property type="entry name" value="Retrotran_Ty1/copia-like"/>
</dbReference>
<comment type="caution">
    <text evidence="6">The sequence shown here is derived from an EMBL/GenBank/DDBJ whole genome shotgun (WGS) entry which is preliminary data.</text>
</comment>
<dbReference type="Pfam" id="PF25597">
    <property type="entry name" value="SH3_retrovirus"/>
    <property type="match status" value="1"/>
</dbReference>
<dbReference type="GO" id="GO:0015074">
    <property type="term" value="P:DNA integration"/>
    <property type="evidence" value="ECO:0007669"/>
    <property type="project" value="InterPro"/>
</dbReference>
<evidence type="ECO:0000259" key="5">
    <source>
        <dbReference type="PROSITE" id="PS50994"/>
    </source>
</evidence>
<protein>
    <submittedName>
        <fullName evidence="6">Retrovirus-related Pol polyprotein from transposon TNT 1-94</fullName>
    </submittedName>
</protein>
<dbReference type="PROSITE" id="PS50994">
    <property type="entry name" value="INTEGRASE"/>
    <property type="match status" value="1"/>
</dbReference>
<dbReference type="Proteomes" id="UP000321393">
    <property type="component" value="Unassembled WGS sequence"/>
</dbReference>
<organism evidence="6 7">
    <name type="scientific">Cucumis melo var. makuwa</name>
    <name type="common">Oriental melon</name>
    <dbReference type="NCBI Taxonomy" id="1194695"/>
    <lineage>
        <taxon>Eukaryota</taxon>
        <taxon>Viridiplantae</taxon>
        <taxon>Streptophyta</taxon>
        <taxon>Embryophyta</taxon>
        <taxon>Tracheophyta</taxon>
        <taxon>Spermatophyta</taxon>
        <taxon>Magnoliopsida</taxon>
        <taxon>eudicotyledons</taxon>
        <taxon>Gunneridae</taxon>
        <taxon>Pentapetalae</taxon>
        <taxon>rosids</taxon>
        <taxon>fabids</taxon>
        <taxon>Cucurbitales</taxon>
        <taxon>Cucurbitaceae</taxon>
        <taxon>Benincaseae</taxon>
        <taxon>Cucumis</taxon>
    </lineage>
</organism>
<proteinExistence type="predicted"/>
<dbReference type="Pfam" id="PF00665">
    <property type="entry name" value="rve"/>
    <property type="match status" value="1"/>
</dbReference>